<dbReference type="PANTHER" id="PTHR46205">
    <property type="entry name" value="LOQUACIOUS, ISOFORM B"/>
    <property type="match status" value="1"/>
</dbReference>
<dbReference type="GO" id="GO:0030422">
    <property type="term" value="P:siRNA processing"/>
    <property type="evidence" value="ECO:0007669"/>
    <property type="project" value="TreeGrafter"/>
</dbReference>
<dbReference type="PROSITE" id="PS50137">
    <property type="entry name" value="DS_RBD"/>
    <property type="match status" value="2"/>
</dbReference>
<feature type="domain" description="DRBM" evidence="5">
    <location>
        <begin position="134"/>
        <end position="204"/>
    </location>
</feature>
<organism evidence="6 7">
    <name type="scientific">Acropora cervicornis</name>
    <name type="common">Staghorn coral</name>
    <dbReference type="NCBI Taxonomy" id="6130"/>
    <lineage>
        <taxon>Eukaryota</taxon>
        <taxon>Metazoa</taxon>
        <taxon>Cnidaria</taxon>
        <taxon>Anthozoa</taxon>
        <taxon>Hexacorallia</taxon>
        <taxon>Scleractinia</taxon>
        <taxon>Astrocoeniina</taxon>
        <taxon>Acroporidae</taxon>
        <taxon>Acropora</taxon>
    </lineage>
</organism>
<dbReference type="Pfam" id="PF16482">
    <property type="entry name" value="Staufen_C"/>
    <property type="match status" value="1"/>
</dbReference>
<dbReference type="EMBL" id="JARQWQ010000034">
    <property type="protein sequence ID" value="KAK2561031.1"/>
    <property type="molecule type" value="Genomic_DNA"/>
</dbReference>
<dbReference type="InterPro" id="IPR014720">
    <property type="entry name" value="dsRBD_dom"/>
</dbReference>
<dbReference type="InterPro" id="IPR051247">
    <property type="entry name" value="RLC_Component"/>
</dbReference>
<evidence type="ECO:0000256" key="4">
    <source>
        <dbReference type="SAM" id="MobiDB-lite"/>
    </source>
</evidence>
<feature type="domain" description="DRBM" evidence="5">
    <location>
        <begin position="22"/>
        <end position="90"/>
    </location>
</feature>
<comment type="caution">
    <text evidence="6">The sequence shown here is derived from an EMBL/GenBank/DDBJ whole genome shotgun (WGS) entry which is preliminary data.</text>
</comment>
<dbReference type="GO" id="GO:0005634">
    <property type="term" value="C:nucleus"/>
    <property type="evidence" value="ECO:0007669"/>
    <property type="project" value="TreeGrafter"/>
</dbReference>
<accession>A0AAD9V4K8</accession>
<evidence type="ECO:0000313" key="7">
    <source>
        <dbReference type="Proteomes" id="UP001249851"/>
    </source>
</evidence>
<dbReference type="InterPro" id="IPR032478">
    <property type="entry name" value="Staufen_C"/>
</dbReference>
<dbReference type="GO" id="GO:0070920">
    <property type="term" value="P:regulation of regulatory ncRNA processing"/>
    <property type="evidence" value="ECO:0007669"/>
    <property type="project" value="TreeGrafter"/>
</dbReference>
<keyword evidence="7" id="KW-1185">Reference proteome</keyword>
<keyword evidence="2 3" id="KW-0694">RNA-binding</keyword>
<evidence type="ECO:0000313" key="6">
    <source>
        <dbReference type="EMBL" id="KAK2561031.1"/>
    </source>
</evidence>
<sequence length="349" mass="38319">MVDRKLREMNEFIRLPENTSKNPVSLLMEAAAQVDEPVTFNDIDELGQPGKKLFTCEIKVGRLLKCKGTGLNKKMAKINAAESALDTIKQRGADISNSSIQVSEVETPVRTLQHTSPLVSPTFSVGSPADGGSNPIGTLQEKCTKNNWTLPVYNLLSETGESHTKCFIYECQIETLNLTSKGQGKTKKAAKKISAENMLSMIAGTNVSPPPGASSRPSRNQARNSPYQRPLGLATRRDTSSPLSFQSNALSDDLMDQDESRFEVPNVKKSPVHEEITDEFCSKLKDKGNLCGFKVKYHDFPLKGYSGNYLCLVRLNTETPIVCHGYGPTKNSAHEMAAKNVLHYFAVCS</sequence>
<dbReference type="Gene3D" id="3.30.160.20">
    <property type="match status" value="3"/>
</dbReference>
<keyword evidence="1" id="KW-0677">Repeat</keyword>
<evidence type="ECO:0000256" key="3">
    <source>
        <dbReference type="PROSITE-ProRule" id="PRU00266"/>
    </source>
</evidence>
<reference evidence="6" key="2">
    <citation type="journal article" date="2023" name="Science">
        <title>Genomic signatures of disease resistance in endangered staghorn corals.</title>
        <authorList>
            <person name="Vollmer S.V."/>
            <person name="Selwyn J.D."/>
            <person name="Despard B.A."/>
            <person name="Roesel C.L."/>
        </authorList>
    </citation>
    <scope>NUCLEOTIDE SEQUENCE</scope>
    <source>
        <strain evidence="6">K2</strain>
    </source>
</reference>
<dbReference type="AlphaFoldDB" id="A0AAD9V4K8"/>
<feature type="compositionally biased region" description="Polar residues" evidence="4">
    <location>
        <begin position="240"/>
        <end position="250"/>
    </location>
</feature>
<dbReference type="PANTHER" id="PTHR46205:SF3">
    <property type="entry name" value="LOQUACIOUS, ISOFORM B"/>
    <property type="match status" value="1"/>
</dbReference>
<gene>
    <name evidence="6" type="ORF">P5673_016162</name>
</gene>
<dbReference type="GO" id="GO:0016442">
    <property type="term" value="C:RISC complex"/>
    <property type="evidence" value="ECO:0007669"/>
    <property type="project" value="TreeGrafter"/>
</dbReference>
<dbReference type="Pfam" id="PF00035">
    <property type="entry name" value="dsrm"/>
    <property type="match status" value="1"/>
</dbReference>
<dbReference type="FunFam" id="3.30.160.20:FF:000007">
    <property type="entry name" value="Double-stranded RNA-binding protein Staufen homolog 1"/>
    <property type="match status" value="1"/>
</dbReference>
<proteinExistence type="predicted"/>
<dbReference type="GO" id="GO:0005737">
    <property type="term" value="C:cytoplasm"/>
    <property type="evidence" value="ECO:0007669"/>
    <property type="project" value="TreeGrafter"/>
</dbReference>
<name>A0AAD9V4K8_ACRCE</name>
<dbReference type="GO" id="GO:0070578">
    <property type="term" value="C:RISC-loading complex"/>
    <property type="evidence" value="ECO:0007669"/>
    <property type="project" value="TreeGrafter"/>
</dbReference>
<evidence type="ECO:0000256" key="2">
    <source>
        <dbReference type="ARBA" id="ARBA00022884"/>
    </source>
</evidence>
<dbReference type="GO" id="GO:0035197">
    <property type="term" value="F:siRNA binding"/>
    <property type="evidence" value="ECO:0007669"/>
    <property type="project" value="TreeGrafter"/>
</dbReference>
<protein>
    <submittedName>
        <fullName evidence="6">RISC-loading complex subunit tarbp2</fullName>
    </submittedName>
</protein>
<dbReference type="CDD" id="cd19864">
    <property type="entry name" value="DSRM_PRKRA-like_rpt3"/>
    <property type="match status" value="1"/>
</dbReference>
<feature type="region of interest" description="Disordered" evidence="4">
    <location>
        <begin position="203"/>
        <end position="250"/>
    </location>
</feature>
<evidence type="ECO:0000256" key="1">
    <source>
        <dbReference type="ARBA" id="ARBA00022737"/>
    </source>
</evidence>
<dbReference type="Pfam" id="PF14709">
    <property type="entry name" value="DND1_DSRM"/>
    <property type="match status" value="1"/>
</dbReference>
<dbReference type="SMART" id="SM00358">
    <property type="entry name" value="DSRM"/>
    <property type="match status" value="3"/>
</dbReference>
<dbReference type="SUPFAM" id="SSF54768">
    <property type="entry name" value="dsRNA-binding domain-like"/>
    <property type="match status" value="3"/>
</dbReference>
<dbReference type="GO" id="GO:0003725">
    <property type="term" value="F:double-stranded RNA binding"/>
    <property type="evidence" value="ECO:0007669"/>
    <property type="project" value="TreeGrafter"/>
</dbReference>
<evidence type="ECO:0000259" key="5">
    <source>
        <dbReference type="PROSITE" id="PS50137"/>
    </source>
</evidence>
<reference evidence="6" key="1">
    <citation type="journal article" date="2023" name="G3 (Bethesda)">
        <title>Whole genome assembly and annotation of the endangered Caribbean coral Acropora cervicornis.</title>
        <authorList>
            <person name="Selwyn J.D."/>
            <person name="Vollmer S.V."/>
        </authorList>
    </citation>
    <scope>NUCLEOTIDE SEQUENCE</scope>
    <source>
        <strain evidence="6">K2</strain>
    </source>
</reference>
<dbReference type="Proteomes" id="UP001249851">
    <property type="component" value="Unassembled WGS sequence"/>
</dbReference>